<dbReference type="AlphaFoldDB" id="A0A6C0D0M5"/>
<proteinExistence type="predicted"/>
<organism evidence="1">
    <name type="scientific">viral metagenome</name>
    <dbReference type="NCBI Taxonomy" id="1070528"/>
    <lineage>
        <taxon>unclassified sequences</taxon>
        <taxon>metagenomes</taxon>
        <taxon>organismal metagenomes</taxon>
    </lineage>
</organism>
<evidence type="ECO:0000313" key="1">
    <source>
        <dbReference type="EMBL" id="QHT09449.1"/>
    </source>
</evidence>
<sequence length="202" mass="23622">MNTKKNVKYIRNDILYEKKQELRTQWLYIRIIIQITQHILEIPINFPVIGNSIGMIIDTFNNDILDMYNTLRYKNLSRIKSIIRRLIQNDKGIWNTNDVYILNGPSIFQSNFSLFIENNPSNGLAFINISENAKLLQYTKSSIENILSYYEKALEICILKMNNIHTFYKAYLLENGIDESDVCVIKCNDDSEEENIINIPNG</sequence>
<accession>A0A6C0D0M5</accession>
<dbReference type="EMBL" id="MN739512">
    <property type="protein sequence ID" value="QHT09449.1"/>
    <property type="molecule type" value="Genomic_DNA"/>
</dbReference>
<protein>
    <submittedName>
        <fullName evidence="1">Uncharacterized protein</fullName>
    </submittedName>
</protein>
<reference evidence="1" key="1">
    <citation type="journal article" date="2020" name="Nature">
        <title>Giant virus diversity and host interactions through global metagenomics.</title>
        <authorList>
            <person name="Schulz F."/>
            <person name="Roux S."/>
            <person name="Paez-Espino D."/>
            <person name="Jungbluth S."/>
            <person name="Walsh D.A."/>
            <person name="Denef V.J."/>
            <person name="McMahon K.D."/>
            <person name="Konstantinidis K.T."/>
            <person name="Eloe-Fadrosh E.A."/>
            <person name="Kyrpides N.C."/>
            <person name="Woyke T."/>
        </authorList>
    </citation>
    <scope>NUCLEOTIDE SEQUENCE</scope>
    <source>
        <strain evidence="1">GVMAG-M-3300023174-102</strain>
    </source>
</reference>
<name>A0A6C0D0M5_9ZZZZ</name>